<evidence type="ECO:0000313" key="1">
    <source>
        <dbReference type="EMBL" id="KMS56615.1"/>
    </source>
</evidence>
<dbReference type="AlphaFoldDB" id="A0A0J8AQC3"/>
<sequence length="43" mass="4684">MPRKLEVFVATKGPAFRCNAFESMSRAIGVEPAMVTNLLPPCC</sequence>
<dbReference type="Proteomes" id="UP000052268">
    <property type="component" value="Unassembled WGS sequence"/>
</dbReference>
<keyword evidence="2" id="KW-1185">Reference proteome</keyword>
<accession>A0A0J8AQC3</accession>
<reference evidence="1 2" key="1">
    <citation type="journal article" date="2015" name="G3 (Bethesda)">
        <title>Insights into Ongoing Evolution of the Hexachlorocyclohexane Catabolic Pathway from Comparative Genomics of Ten Sphingomonadaceae Strains.</title>
        <authorList>
            <person name="Pearce S.L."/>
            <person name="Oakeshott J.G."/>
            <person name="Pandey G."/>
        </authorList>
    </citation>
    <scope>NUCLEOTIDE SEQUENCE [LARGE SCALE GENOMIC DNA]</scope>
    <source>
        <strain evidence="1 2">LL02</strain>
    </source>
</reference>
<evidence type="ECO:0000313" key="2">
    <source>
        <dbReference type="Proteomes" id="UP000052268"/>
    </source>
</evidence>
<name>A0A0J8AQC3_9SPHN</name>
<comment type="caution">
    <text evidence="1">The sequence shown here is derived from an EMBL/GenBank/DDBJ whole genome shotgun (WGS) entry which is preliminary data.</text>
</comment>
<gene>
    <name evidence="1" type="ORF">V474_13940</name>
</gene>
<protein>
    <submittedName>
        <fullName evidence="1">Uncharacterized protein</fullName>
    </submittedName>
</protein>
<proteinExistence type="predicted"/>
<organism evidence="1 2">
    <name type="scientific">Novosphingobium barchaimii LL02</name>
    <dbReference type="NCBI Taxonomy" id="1114963"/>
    <lineage>
        <taxon>Bacteria</taxon>
        <taxon>Pseudomonadati</taxon>
        <taxon>Pseudomonadota</taxon>
        <taxon>Alphaproteobacteria</taxon>
        <taxon>Sphingomonadales</taxon>
        <taxon>Sphingomonadaceae</taxon>
        <taxon>Novosphingobium</taxon>
    </lineage>
</organism>
<dbReference type="RefSeq" id="WP_269085131.1">
    <property type="nucleotide sequence ID" value="NZ_KQ130453.1"/>
</dbReference>
<dbReference type="EMBL" id="JACU01000004">
    <property type="protein sequence ID" value="KMS56615.1"/>
    <property type="molecule type" value="Genomic_DNA"/>
</dbReference>
<dbReference type="PATRIC" id="fig|1114963.3.peg.1598"/>